<organism evidence="3">
    <name type="scientific">termite gut metagenome</name>
    <dbReference type="NCBI Taxonomy" id="433724"/>
    <lineage>
        <taxon>unclassified sequences</taxon>
        <taxon>metagenomes</taxon>
        <taxon>organismal metagenomes</taxon>
    </lineage>
</organism>
<dbReference type="GO" id="GO:0004803">
    <property type="term" value="F:transposase activity"/>
    <property type="evidence" value="ECO:0007669"/>
    <property type="project" value="InterPro"/>
</dbReference>
<accession>A0A5J4RHQ8</accession>
<dbReference type="AlphaFoldDB" id="A0A5J4RHQ8"/>
<proteinExistence type="predicted"/>
<dbReference type="Pfam" id="PF01609">
    <property type="entry name" value="DDE_Tnp_1"/>
    <property type="match status" value="1"/>
</dbReference>
<dbReference type="InterPro" id="IPR012337">
    <property type="entry name" value="RNaseH-like_sf"/>
</dbReference>
<reference evidence="3" key="1">
    <citation type="submission" date="2019-03" db="EMBL/GenBank/DDBJ databases">
        <title>Single cell metagenomics reveals metabolic interactions within the superorganism composed of flagellate Streblomastix strix and complex community of Bacteroidetes bacteria on its surface.</title>
        <authorList>
            <person name="Treitli S.C."/>
            <person name="Kolisko M."/>
            <person name="Husnik F."/>
            <person name="Keeling P."/>
            <person name="Hampl V."/>
        </authorList>
    </citation>
    <scope>NUCLEOTIDE SEQUENCE</scope>
    <source>
        <strain evidence="3">STM</strain>
    </source>
</reference>
<protein>
    <recommendedName>
        <fullName evidence="2">Transposase IS4-like domain-containing protein</fullName>
    </recommendedName>
</protein>
<dbReference type="InterPro" id="IPR002559">
    <property type="entry name" value="Transposase_11"/>
</dbReference>
<name>A0A5J4RHQ8_9ZZZZ</name>
<dbReference type="NCBIfam" id="NF033591">
    <property type="entry name" value="transpos_IS4_2"/>
    <property type="match status" value="1"/>
</dbReference>
<keyword evidence="1" id="KW-0812">Transmembrane</keyword>
<evidence type="ECO:0000259" key="2">
    <source>
        <dbReference type="Pfam" id="PF01609"/>
    </source>
</evidence>
<evidence type="ECO:0000256" key="1">
    <source>
        <dbReference type="SAM" id="Phobius"/>
    </source>
</evidence>
<feature type="transmembrane region" description="Helical" evidence="1">
    <location>
        <begin position="297"/>
        <end position="316"/>
    </location>
</feature>
<dbReference type="InterPro" id="IPR047658">
    <property type="entry name" value="IS4-like_transpos"/>
</dbReference>
<keyword evidence="1" id="KW-0472">Membrane</keyword>
<keyword evidence="1" id="KW-1133">Transmembrane helix</keyword>
<dbReference type="Gene3D" id="3.90.350.10">
    <property type="entry name" value="Transposase Inhibitor Protein From Tn5, Chain A, domain 1"/>
    <property type="match status" value="1"/>
</dbReference>
<dbReference type="GO" id="GO:0003677">
    <property type="term" value="F:DNA binding"/>
    <property type="evidence" value="ECO:0007669"/>
    <property type="project" value="InterPro"/>
</dbReference>
<dbReference type="GO" id="GO:0006313">
    <property type="term" value="P:DNA transposition"/>
    <property type="evidence" value="ECO:0007669"/>
    <property type="project" value="InterPro"/>
</dbReference>
<comment type="caution">
    <text evidence="3">The sequence shown here is derived from an EMBL/GenBank/DDBJ whole genome shotgun (WGS) entry which is preliminary data.</text>
</comment>
<feature type="domain" description="Transposase IS4-like" evidence="2">
    <location>
        <begin position="99"/>
        <end position="305"/>
    </location>
</feature>
<dbReference type="EMBL" id="SNRY01001140">
    <property type="protein sequence ID" value="KAA6333219.1"/>
    <property type="molecule type" value="Genomic_DNA"/>
</dbReference>
<gene>
    <name evidence="3" type="ORF">EZS27_018346</name>
</gene>
<evidence type="ECO:0000313" key="3">
    <source>
        <dbReference type="EMBL" id="KAA6333219.1"/>
    </source>
</evidence>
<dbReference type="SUPFAM" id="SSF53098">
    <property type="entry name" value="Ribonuclease H-like"/>
    <property type="match status" value="1"/>
</dbReference>
<sequence>MTTKVSDKNTKLIAILHHHFGGNMNLARIKFLALFICALCKVQTVGFEKLAVAFEGGSKSESSLRRIQRFIADYKLNTDLIAQLIFKLLPYKPPFRLALDRTNWKFGSTHINILTLAVVYQGVAFPILYKMMPKCGNSNTHERVDLLNRYIRLFGIDTIDCLPADREFIGEQWLKYLNHQRIRYHIRIRENFYVDAPHSGKRIKASWLFSDVKIGTTKFLYRIYYVNNQLCYLSASKVKNKEGIPQLQIIVSFNRPDHAQETYKERWQIETAFRALKSSGFNMENTHLSDIDRVDKLFAMVITAFTWAYIVGIYVHENWKQLKIKKHGRREKSLFKYGLGIIANILLNPQKHHKIEIFHFLSCT</sequence>